<accession>A0A4P2VD92</accession>
<organism evidence="3 4">
    <name type="scientific">Conexivisphaera calida</name>
    <dbReference type="NCBI Taxonomy" id="1874277"/>
    <lineage>
        <taxon>Archaea</taxon>
        <taxon>Nitrososphaerota</taxon>
        <taxon>Conexivisphaeria</taxon>
        <taxon>Conexivisphaerales</taxon>
        <taxon>Conexivisphaeraceae</taxon>
        <taxon>Conexivisphaera</taxon>
    </lineage>
</organism>
<keyword evidence="1 3" id="KW-0378">Hydrolase</keyword>
<dbReference type="Gene3D" id="3.20.20.140">
    <property type="entry name" value="Metal-dependent hydrolases"/>
    <property type="match status" value="1"/>
</dbReference>
<dbReference type="SUPFAM" id="SSF51556">
    <property type="entry name" value="Metallo-dependent hydrolases"/>
    <property type="match status" value="1"/>
</dbReference>
<dbReference type="RefSeq" id="WP_174448095.1">
    <property type="nucleotide sequence ID" value="NZ_AP018732.1"/>
</dbReference>
<keyword evidence="4" id="KW-1185">Reference proteome</keyword>
<name>A0A4P2VD92_9ARCH</name>
<dbReference type="PANTHER" id="PTHR43794:SF11">
    <property type="entry name" value="AMIDOHYDROLASE-RELATED DOMAIN-CONTAINING PROTEIN"/>
    <property type="match status" value="1"/>
</dbReference>
<evidence type="ECO:0000313" key="3">
    <source>
        <dbReference type="EMBL" id="BBE41792.1"/>
    </source>
</evidence>
<dbReference type="EC" id="3.5.4.28" evidence="3"/>
<dbReference type="GO" id="GO:0050270">
    <property type="term" value="F:S-adenosylhomocysteine deaminase activity"/>
    <property type="evidence" value="ECO:0007669"/>
    <property type="project" value="UniProtKB-EC"/>
</dbReference>
<dbReference type="PANTHER" id="PTHR43794">
    <property type="entry name" value="AMINOHYDROLASE SSNA-RELATED"/>
    <property type="match status" value="1"/>
</dbReference>
<dbReference type="KEGG" id="ccai:NAS2_0402"/>
<dbReference type="InterPro" id="IPR050287">
    <property type="entry name" value="MTA/SAH_deaminase"/>
</dbReference>
<dbReference type="OrthoDB" id="24954at2157"/>
<dbReference type="SUPFAM" id="SSF51338">
    <property type="entry name" value="Composite domain of metallo-dependent hydrolases"/>
    <property type="match status" value="1"/>
</dbReference>
<dbReference type="InterPro" id="IPR032466">
    <property type="entry name" value="Metal_Hydrolase"/>
</dbReference>
<evidence type="ECO:0000256" key="1">
    <source>
        <dbReference type="ARBA" id="ARBA00022801"/>
    </source>
</evidence>
<dbReference type="InterPro" id="IPR006680">
    <property type="entry name" value="Amidohydro-rel"/>
</dbReference>
<dbReference type="GeneID" id="55584220"/>
<evidence type="ECO:0000259" key="2">
    <source>
        <dbReference type="Pfam" id="PF01979"/>
    </source>
</evidence>
<dbReference type="Proteomes" id="UP000509448">
    <property type="component" value="Chromosome"/>
</dbReference>
<evidence type="ECO:0000313" key="4">
    <source>
        <dbReference type="Proteomes" id="UP000509448"/>
    </source>
</evidence>
<dbReference type="Pfam" id="PF01979">
    <property type="entry name" value="Amidohydro_1"/>
    <property type="match status" value="1"/>
</dbReference>
<reference evidence="3 4" key="1">
    <citation type="journal article" date="2019" name="ISME J.">
        <title>Isolation and characterization of a thermophilic sulfur- and iron-reducing thaumarchaeote from a terrestrial acidic hot spring.</title>
        <authorList>
            <person name="Kato S."/>
            <person name="Itoh T."/>
            <person name="Yuki M."/>
            <person name="Nagamori M."/>
            <person name="Ohnishi M."/>
            <person name="Uematsu K."/>
            <person name="Suzuki K."/>
            <person name="Takashina T."/>
            <person name="Ohkuma M."/>
        </authorList>
    </citation>
    <scope>NUCLEOTIDE SEQUENCE [LARGE SCALE GENOMIC DNA]</scope>
    <source>
        <strain evidence="3 4">NAS-02</strain>
    </source>
</reference>
<dbReference type="Gene3D" id="2.30.40.10">
    <property type="entry name" value="Urease, subunit C, domain 1"/>
    <property type="match status" value="2"/>
</dbReference>
<sequence length="371" mass="38981">MSGGDRVDLIVRAPRILTMSELGIMEDGCVAVSGGVITYVGGGGSCPRSEERLDLAHHLLMPGLIDAHAYTYLLAAGRSSADAMGFRPGPDALYWSALFAYTTMLLSGVTTVRDSSHDPSILERAAQRSGIRVVASRLVEPGENAVPWSEITIRTMDGWSPGPPTPGTGRVALDVSDLESPFDVGLVRSASASIVAGASIPLGAARVLKDAGVGLVITPSQALRGRWTGGILRMRSVGVDAALGTGIRSLYAIPNLLDEARIALHLDAMGGFDPNPSPLIESMTSVAGSVLGGGVGRIAPGFRADMIALDLRKPHLRFPSGDLSSALLFSANRGDFDYVLVNGEIVVEDGRHRWLYPEGIARKLESVLSSS</sequence>
<feature type="domain" description="Amidohydrolase-related" evidence="2">
    <location>
        <begin position="237"/>
        <end position="346"/>
    </location>
</feature>
<protein>
    <submittedName>
        <fullName evidence="3">S-adenosylhomocysteine deaminase</fullName>
        <ecNumber evidence="3">3.5.4.28</ecNumber>
    </submittedName>
</protein>
<proteinExistence type="predicted"/>
<gene>
    <name evidence="3" type="ORF">NAS2_0402</name>
</gene>
<dbReference type="EMBL" id="AP018732">
    <property type="protein sequence ID" value="BBE41792.1"/>
    <property type="molecule type" value="Genomic_DNA"/>
</dbReference>
<dbReference type="InterPro" id="IPR011059">
    <property type="entry name" value="Metal-dep_hydrolase_composite"/>
</dbReference>
<dbReference type="AlphaFoldDB" id="A0A4P2VD92"/>